<dbReference type="Gene3D" id="1.20.1600.10">
    <property type="entry name" value="Outer membrane efflux proteins (OEP)"/>
    <property type="match status" value="1"/>
</dbReference>
<dbReference type="InterPro" id="IPR003423">
    <property type="entry name" value="OMP_efflux"/>
</dbReference>
<dbReference type="GO" id="GO:0015562">
    <property type="term" value="F:efflux transmembrane transporter activity"/>
    <property type="evidence" value="ECO:0007669"/>
    <property type="project" value="InterPro"/>
</dbReference>
<comment type="subcellular location">
    <subcellularLocation>
        <location evidence="2">Cell membrane</location>
        <topology evidence="2">Lipid-anchor</topology>
    </subcellularLocation>
</comment>
<dbReference type="PANTHER" id="PTHR30203:SF32">
    <property type="entry name" value="CATION EFFLUX SYSTEM PROTEIN CUSC"/>
    <property type="match status" value="1"/>
</dbReference>
<feature type="signal peptide" evidence="2">
    <location>
        <begin position="1"/>
        <end position="24"/>
    </location>
</feature>
<evidence type="ECO:0000313" key="4">
    <source>
        <dbReference type="EMBL" id="CAA2102889.1"/>
    </source>
</evidence>
<keyword evidence="2" id="KW-0564">Palmitate</keyword>
<dbReference type="Gene3D" id="2.20.200.10">
    <property type="entry name" value="Outer membrane efflux proteins (OEP)"/>
    <property type="match status" value="1"/>
</dbReference>
<keyword evidence="2" id="KW-0732">Signal</keyword>
<dbReference type="EMBL" id="LR743507">
    <property type="protein sequence ID" value="CAA2102889.1"/>
    <property type="molecule type" value="Genomic_DNA"/>
</dbReference>
<feature type="region of interest" description="Disordered" evidence="3">
    <location>
        <begin position="109"/>
        <end position="129"/>
    </location>
</feature>
<dbReference type="Pfam" id="PF02321">
    <property type="entry name" value="OEP"/>
    <property type="match status" value="2"/>
</dbReference>
<dbReference type="PANTHER" id="PTHR30203">
    <property type="entry name" value="OUTER MEMBRANE CATION EFFLUX PROTEIN"/>
    <property type="match status" value="1"/>
</dbReference>
<evidence type="ECO:0000256" key="3">
    <source>
        <dbReference type="SAM" id="MobiDB-lite"/>
    </source>
</evidence>
<keyword evidence="2" id="KW-0812">Transmembrane</keyword>
<comment type="similarity">
    <text evidence="1 2">Belongs to the outer membrane factor (OMF) (TC 1.B.17) family.</text>
</comment>
<feature type="chain" id="PRO_5025705830" evidence="2">
    <location>
        <begin position="25"/>
        <end position="477"/>
    </location>
</feature>
<keyword evidence="2" id="KW-0449">Lipoprotein</keyword>
<name>A0A679J074_VARPD</name>
<dbReference type="AlphaFoldDB" id="A0A679J074"/>
<reference evidence="4" key="1">
    <citation type="submission" date="2019-12" db="EMBL/GenBank/DDBJ databases">
        <authorList>
            <person name="Cremers G."/>
        </authorList>
    </citation>
    <scope>NUCLEOTIDE SEQUENCE</scope>
    <source>
        <strain evidence="4">Vvax</strain>
    </source>
</reference>
<sequence>MKRALPFLPFRSLALTAIASAVLAGCVNLAPDFAAPASPVPPALPAAGVEAPTPLDVGWRSFFVEPRLRGTIELALANNRDLRVAALNIERARAQYGIARAGLFPTVEAGAGGSRSRTPGSLSTSGEPRISSQYSADLGLTSYEIDLFGRVRNLSEAALQSYFQTEATQRGTQISLVASVATAWLQLAADEQRLQLARNTLESQRKSFDLVQRSHRLGAQSGLALAQSQSTVDAARADVAAFDSQVEQDRNALALLVGAVPPAELLPAAAPDATSAAVTQLLVPPADLPSSVLQQRPDVLAAEHALRASNADIGAARAAFFPRIALTASAGTASSTLSGLFTGGSKAWSFAPSISIPIFDGGANRVSLGVAEAQQKIQVATYEKTVQTAFREVADALAERRTLAERLDAQRSLLGATSRSFELSQSLFRSGASSYLDVLDAQRAYYAAQQTLIGLQLTEQANRLTIYKALGGGWKEG</sequence>
<dbReference type="InterPro" id="IPR010131">
    <property type="entry name" value="MdtP/NodT-like"/>
</dbReference>
<dbReference type="PROSITE" id="PS51257">
    <property type="entry name" value="PROKAR_LIPOPROTEIN"/>
    <property type="match status" value="1"/>
</dbReference>
<gene>
    <name evidence="4" type="primary">oprM_2</name>
    <name evidence="4" type="ORF">VVAX_01982</name>
</gene>
<organism evidence="4">
    <name type="scientific">Variovorax paradoxus</name>
    <dbReference type="NCBI Taxonomy" id="34073"/>
    <lineage>
        <taxon>Bacteria</taxon>
        <taxon>Pseudomonadati</taxon>
        <taxon>Pseudomonadota</taxon>
        <taxon>Betaproteobacteria</taxon>
        <taxon>Burkholderiales</taxon>
        <taxon>Comamonadaceae</taxon>
        <taxon>Variovorax</taxon>
    </lineage>
</organism>
<dbReference type="RefSeq" id="WP_339089674.1">
    <property type="nucleotide sequence ID" value="NZ_LR743507.1"/>
</dbReference>
<evidence type="ECO:0000256" key="2">
    <source>
        <dbReference type="RuleBase" id="RU362097"/>
    </source>
</evidence>
<proteinExistence type="inferred from homology"/>
<feature type="compositionally biased region" description="Polar residues" evidence="3">
    <location>
        <begin position="115"/>
        <end position="129"/>
    </location>
</feature>
<dbReference type="NCBIfam" id="TIGR01845">
    <property type="entry name" value="outer_NodT"/>
    <property type="match status" value="1"/>
</dbReference>
<accession>A0A679J074</accession>
<keyword evidence="2" id="KW-1134">Transmembrane beta strand</keyword>
<protein>
    <submittedName>
        <fullName evidence="4">Outer membrane protein OprM</fullName>
    </submittedName>
</protein>
<dbReference type="SUPFAM" id="SSF56954">
    <property type="entry name" value="Outer membrane efflux proteins (OEP)"/>
    <property type="match status" value="1"/>
</dbReference>
<dbReference type="GO" id="GO:0005886">
    <property type="term" value="C:plasma membrane"/>
    <property type="evidence" value="ECO:0007669"/>
    <property type="project" value="UniProtKB-SubCell"/>
</dbReference>
<evidence type="ECO:0000256" key="1">
    <source>
        <dbReference type="ARBA" id="ARBA00007613"/>
    </source>
</evidence>
<keyword evidence="2" id="KW-0472">Membrane</keyword>